<evidence type="ECO:0000313" key="4">
    <source>
        <dbReference type="Proteomes" id="UP000261360"/>
    </source>
</evidence>
<keyword evidence="1" id="KW-0547">Nucleotide-binding</keyword>
<reference evidence="3" key="1">
    <citation type="submission" date="2025-08" db="UniProtKB">
        <authorList>
            <consortium name="Ensembl"/>
        </authorList>
    </citation>
    <scope>IDENTIFICATION</scope>
</reference>
<proteinExistence type="predicted"/>
<reference evidence="3" key="2">
    <citation type="submission" date="2025-09" db="UniProtKB">
        <authorList>
            <consortium name="Ensembl"/>
        </authorList>
    </citation>
    <scope>IDENTIFICATION</scope>
</reference>
<dbReference type="PANTHER" id="PTHR47977">
    <property type="entry name" value="RAS-RELATED PROTEIN RAB"/>
    <property type="match status" value="1"/>
</dbReference>
<dbReference type="GO" id="GO:0005525">
    <property type="term" value="F:GTP binding"/>
    <property type="evidence" value="ECO:0007669"/>
    <property type="project" value="UniProtKB-KW"/>
</dbReference>
<dbReference type="InterPro" id="IPR027417">
    <property type="entry name" value="P-loop_NTPase"/>
</dbReference>
<dbReference type="InterPro" id="IPR001806">
    <property type="entry name" value="Small_GTPase"/>
</dbReference>
<organism evidence="3 4">
    <name type="scientific">Seriola lalandi dorsalis</name>
    <dbReference type="NCBI Taxonomy" id="1841481"/>
    <lineage>
        <taxon>Eukaryota</taxon>
        <taxon>Metazoa</taxon>
        <taxon>Chordata</taxon>
        <taxon>Craniata</taxon>
        <taxon>Vertebrata</taxon>
        <taxon>Euteleostomi</taxon>
        <taxon>Actinopterygii</taxon>
        <taxon>Neopterygii</taxon>
        <taxon>Teleostei</taxon>
        <taxon>Neoteleostei</taxon>
        <taxon>Acanthomorphata</taxon>
        <taxon>Carangaria</taxon>
        <taxon>Carangiformes</taxon>
        <taxon>Carangidae</taxon>
        <taxon>Seriola</taxon>
    </lineage>
</organism>
<accession>A0A3B4X5D3</accession>
<sequence>MGGSNIRSKSYDVLMVGDSSVGKTSFMKRAQSGKFSLDLPASVGLDSCMWTVVVDGKPVVLQLWDTADSGLCRGNLFAHADVKDVFR</sequence>
<evidence type="ECO:0000313" key="3">
    <source>
        <dbReference type="Ensembl" id="ENSSLDP00000010942.1"/>
    </source>
</evidence>
<dbReference type="Proteomes" id="UP000261360">
    <property type="component" value="Unplaced"/>
</dbReference>
<dbReference type="Ensembl" id="ENSSLDT00000011341.1">
    <property type="protein sequence ID" value="ENSSLDP00000010942.1"/>
    <property type="gene ID" value="ENSSLDG00000008707.1"/>
</dbReference>
<evidence type="ECO:0000256" key="1">
    <source>
        <dbReference type="ARBA" id="ARBA00022741"/>
    </source>
</evidence>
<evidence type="ECO:0000256" key="2">
    <source>
        <dbReference type="ARBA" id="ARBA00023134"/>
    </source>
</evidence>
<dbReference type="AlphaFoldDB" id="A0A3B4X5D3"/>
<dbReference type="SUPFAM" id="SSF52540">
    <property type="entry name" value="P-loop containing nucleoside triphosphate hydrolases"/>
    <property type="match status" value="1"/>
</dbReference>
<dbReference type="InterPro" id="IPR050227">
    <property type="entry name" value="Rab"/>
</dbReference>
<evidence type="ECO:0008006" key="5">
    <source>
        <dbReference type="Google" id="ProtNLM"/>
    </source>
</evidence>
<dbReference type="PROSITE" id="PS51419">
    <property type="entry name" value="RAB"/>
    <property type="match status" value="1"/>
</dbReference>
<name>A0A3B4X5D3_SERLL</name>
<keyword evidence="4" id="KW-1185">Reference proteome</keyword>
<keyword evidence="2" id="KW-0342">GTP-binding</keyword>
<dbReference type="STRING" id="1841481.ENSSLDP00000010942"/>
<dbReference type="Gene3D" id="3.40.50.300">
    <property type="entry name" value="P-loop containing nucleotide triphosphate hydrolases"/>
    <property type="match status" value="1"/>
</dbReference>
<dbReference type="Pfam" id="PF00071">
    <property type="entry name" value="Ras"/>
    <property type="match status" value="1"/>
</dbReference>
<dbReference type="PRINTS" id="PR00449">
    <property type="entry name" value="RASTRNSFRMNG"/>
</dbReference>
<dbReference type="GO" id="GO:0003924">
    <property type="term" value="F:GTPase activity"/>
    <property type="evidence" value="ECO:0007669"/>
    <property type="project" value="InterPro"/>
</dbReference>
<protein>
    <recommendedName>
        <fullName evidence="5">RAB29, member RAS oncogene family</fullName>
    </recommendedName>
</protein>